<dbReference type="EMBL" id="JACXWA010000006">
    <property type="protein sequence ID" value="MBD3869789.1"/>
    <property type="molecule type" value="Genomic_DNA"/>
</dbReference>
<reference evidence="2 3" key="1">
    <citation type="submission" date="2020-08" db="EMBL/GenBank/DDBJ databases">
        <title>Acidobacteriota in marine sediments use diverse sulfur dissimilation pathways.</title>
        <authorList>
            <person name="Wasmund K."/>
        </authorList>
    </citation>
    <scope>NUCLEOTIDE SEQUENCE [LARGE SCALE GENOMIC DNA]</scope>
    <source>
        <strain evidence="2">MAG AM3-A</strain>
    </source>
</reference>
<evidence type="ECO:0000313" key="2">
    <source>
        <dbReference type="EMBL" id="MBD3869789.1"/>
    </source>
</evidence>
<dbReference type="GO" id="GO:0003677">
    <property type="term" value="F:DNA binding"/>
    <property type="evidence" value="ECO:0007669"/>
    <property type="project" value="UniProtKB-KW"/>
</dbReference>
<keyword evidence="2" id="KW-0238">DNA-binding</keyword>
<accession>A0A8J6Y7I7</accession>
<dbReference type="InterPro" id="IPR044922">
    <property type="entry name" value="DUF2063_N_sf"/>
</dbReference>
<name>A0A8J6Y7I7_9BACT</name>
<dbReference type="Gene3D" id="1.10.150.690">
    <property type="entry name" value="DUF2063"/>
    <property type="match status" value="1"/>
</dbReference>
<dbReference type="InterPro" id="IPR018640">
    <property type="entry name" value="DUF2063"/>
</dbReference>
<feature type="domain" description="Putative DNA-binding" evidence="1">
    <location>
        <begin position="11"/>
        <end position="118"/>
    </location>
</feature>
<dbReference type="AlphaFoldDB" id="A0A8J6Y7I7"/>
<protein>
    <submittedName>
        <fullName evidence="2">Putative DNA-binding domain-containing protein</fullName>
    </submittedName>
</protein>
<sequence length="277" mass="31915">MSLEKPELTRLQRWMQEVVVHPGTVEEAIESESAIREIPSERLSEVVLPSHSMTSAERVGVYHGMYLMRMEEALETDYPVIRYHLGDHQFGHLVREYVQRYPSTSYTLNRLGDHLPQFFLDEPEWHDAAFLHDLARLELAMTEVFDEEESPVLGSEELEAVPPDAWEEARLRPIPALRLLAFKHAVIPNLVAFHEDRPSPGPRRRATWVVLYRRDYSVLRLELSRAEYDLLKAIVEGAPLGEALATAAASKSQRQQAKVFRWFRTWISEGLFAAIES</sequence>
<dbReference type="Pfam" id="PF09836">
    <property type="entry name" value="DUF2063"/>
    <property type="match status" value="1"/>
</dbReference>
<comment type="caution">
    <text evidence="2">The sequence shown here is derived from an EMBL/GenBank/DDBJ whole genome shotgun (WGS) entry which is preliminary data.</text>
</comment>
<gene>
    <name evidence="2" type="ORF">IFJ97_00325</name>
</gene>
<dbReference type="Proteomes" id="UP000598633">
    <property type="component" value="Unassembled WGS sequence"/>
</dbReference>
<organism evidence="2 3">
    <name type="scientific">Candidatus Sulfomarinibacter kjeldsenii</name>
    <dbReference type="NCBI Taxonomy" id="2885994"/>
    <lineage>
        <taxon>Bacteria</taxon>
        <taxon>Pseudomonadati</taxon>
        <taxon>Acidobacteriota</taxon>
        <taxon>Thermoanaerobaculia</taxon>
        <taxon>Thermoanaerobaculales</taxon>
        <taxon>Candidatus Sulfomarinibacteraceae</taxon>
        <taxon>Candidatus Sulfomarinibacter</taxon>
    </lineage>
</organism>
<evidence type="ECO:0000313" key="3">
    <source>
        <dbReference type="Proteomes" id="UP000598633"/>
    </source>
</evidence>
<evidence type="ECO:0000259" key="1">
    <source>
        <dbReference type="Pfam" id="PF09836"/>
    </source>
</evidence>
<proteinExistence type="predicted"/>